<dbReference type="PANTHER" id="PTHR33937">
    <property type="entry name" value="IRON-MOLYBDENUM PROTEIN-RELATED-RELATED"/>
    <property type="match status" value="1"/>
</dbReference>
<organism evidence="2 3">
    <name type="scientific">Methanobacterium lacus (strain AL-21)</name>
    <dbReference type="NCBI Taxonomy" id="877455"/>
    <lineage>
        <taxon>Archaea</taxon>
        <taxon>Methanobacteriati</taxon>
        <taxon>Methanobacteriota</taxon>
        <taxon>Methanomada group</taxon>
        <taxon>Methanobacteria</taxon>
        <taxon>Methanobacteriales</taxon>
        <taxon>Methanobacteriaceae</taxon>
        <taxon>Methanobacterium</taxon>
    </lineage>
</organism>
<dbReference type="Gene3D" id="3.30.420.130">
    <property type="entry name" value="Dinitrogenase iron-molybdenum cofactor biosynthesis domain"/>
    <property type="match status" value="1"/>
</dbReference>
<dbReference type="OrthoDB" id="85838at2157"/>
<keyword evidence="3" id="KW-1185">Reference proteome</keyword>
<dbReference type="STRING" id="877455.Metbo_1183"/>
<dbReference type="GeneID" id="10277633"/>
<reference evidence="3" key="1">
    <citation type="submission" date="2011-02" db="EMBL/GenBank/DDBJ databases">
        <title>Complete sequence of Methanobacterium sp. AL-21.</title>
        <authorList>
            <consortium name="US DOE Joint Genome Institute"/>
            <person name="Lucas S."/>
            <person name="Copeland A."/>
            <person name="Lapidus A."/>
            <person name="Cheng J.-F."/>
            <person name="Goodwin L."/>
            <person name="Pitluck S."/>
            <person name="Chertkov O."/>
            <person name="Detter J.C."/>
            <person name="Han C."/>
            <person name="Tapia R."/>
            <person name="Land M."/>
            <person name="Hauser L."/>
            <person name="Kyrpides N."/>
            <person name="Ivanova N."/>
            <person name="Mikhailova N."/>
            <person name="Pagani I."/>
            <person name="Cadillo-Quiroz H."/>
            <person name="Imachi H."/>
            <person name="Zinder S."/>
            <person name="Liu W."/>
            <person name="Woyke T."/>
        </authorList>
    </citation>
    <scope>NUCLEOTIDE SEQUENCE [LARGE SCALE GENOMIC DNA]</scope>
    <source>
        <strain evidence="3">AL-21</strain>
    </source>
</reference>
<accession>F0T6B2</accession>
<feature type="domain" description="Dinitrogenase iron-molybdenum cofactor biosynthesis" evidence="1">
    <location>
        <begin position="11"/>
        <end position="105"/>
    </location>
</feature>
<dbReference type="SUPFAM" id="SSF53146">
    <property type="entry name" value="Nitrogenase accessory factor-like"/>
    <property type="match status" value="1"/>
</dbReference>
<name>F0T6B2_METLA</name>
<dbReference type="RefSeq" id="WP_013644778.1">
    <property type="nucleotide sequence ID" value="NC_015216.1"/>
</dbReference>
<dbReference type="AlphaFoldDB" id="F0T6B2"/>
<evidence type="ECO:0000259" key="1">
    <source>
        <dbReference type="Pfam" id="PF02579"/>
    </source>
</evidence>
<dbReference type="EMBL" id="CP002551">
    <property type="protein sequence ID" value="ADZ09427.1"/>
    <property type="molecule type" value="Genomic_DNA"/>
</dbReference>
<dbReference type="HOGENOM" id="CLU_104194_3_2_2"/>
<sequence>MPLRVAVASSDGKFINQHFGHAEQFLIFDIDDEGNYEYIELRKNEPTCSGGNHTAGSMKNAVGVLDGVKVVLVAQIGPGASQNLLLSGIQSFSVPSYIDEALEKLGSSYAQKLKASKSSSDQDTKNQGDEF</sequence>
<dbReference type="InterPro" id="IPR036105">
    <property type="entry name" value="DiNase_FeMo-co_biosyn_sf"/>
</dbReference>
<dbReference type="PANTHER" id="PTHR33937:SF2">
    <property type="entry name" value="DINITROGENASE IRON-MOLYBDENUM COFACTOR BIOSYNTHESIS DOMAIN-CONTAINING PROTEIN"/>
    <property type="match status" value="1"/>
</dbReference>
<dbReference type="InterPro" id="IPR051840">
    <property type="entry name" value="NifX/NifY_domain"/>
</dbReference>
<reference evidence="2 3" key="2">
    <citation type="journal article" date="2014" name="Int. J. Syst. Evol. Microbiol.">
        <title>Methanobacterium paludis sp. nov. and a novel strain of Methanobacterium lacus isolated from northern peatlands.</title>
        <authorList>
            <person name="Cadillo-Quiroz H."/>
            <person name="Brauer S.L."/>
            <person name="Goodson N."/>
            <person name="Yavitt J.B."/>
            <person name="Zinder S.H."/>
        </authorList>
    </citation>
    <scope>NUCLEOTIDE SEQUENCE [LARGE SCALE GENOMIC DNA]</scope>
    <source>
        <strain evidence="2 3">AL-21</strain>
    </source>
</reference>
<dbReference type="eggNOG" id="arCOG02736">
    <property type="taxonomic scope" value="Archaea"/>
</dbReference>
<protein>
    <submittedName>
        <fullName evidence="2">Dinitrogenase iron-molybdenum cofactor biosynthesis protein</fullName>
    </submittedName>
</protein>
<evidence type="ECO:0000313" key="3">
    <source>
        <dbReference type="Proteomes" id="UP000007490"/>
    </source>
</evidence>
<gene>
    <name evidence="2" type="ordered locus">Metbo_1183</name>
</gene>
<dbReference type="Proteomes" id="UP000007490">
    <property type="component" value="Chromosome"/>
</dbReference>
<dbReference type="InterPro" id="IPR003731">
    <property type="entry name" value="Di-Nase_FeMo-co_biosynth"/>
</dbReference>
<dbReference type="KEGG" id="mel:Metbo_1183"/>
<dbReference type="Pfam" id="PF02579">
    <property type="entry name" value="Nitro_FeMo-Co"/>
    <property type="match status" value="1"/>
</dbReference>
<proteinExistence type="predicted"/>
<evidence type="ECO:0000313" key="2">
    <source>
        <dbReference type="EMBL" id="ADZ09427.1"/>
    </source>
</evidence>